<proteinExistence type="predicted"/>
<dbReference type="EMBL" id="PQXO01000067">
    <property type="protein sequence ID" value="TGO90385.1"/>
    <property type="molecule type" value="Genomic_DNA"/>
</dbReference>
<protein>
    <submittedName>
        <fullName evidence="1">Uncharacterized protein</fullName>
    </submittedName>
</protein>
<evidence type="ECO:0000313" key="1">
    <source>
        <dbReference type="EMBL" id="TGO90385.1"/>
    </source>
</evidence>
<sequence>MDPNNSTTPEVDPKIHEKKKKLGYRVIRYTGPVAPLAGTEQKTGMLVIQTLQPYTDLCYHTDSEKPAG</sequence>
<accession>A0A4Z1L0N6</accession>
<reference evidence="1 2" key="1">
    <citation type="submission" date="2017-12" db="EMBL/GenBank/DDBJ databases">
        <title>Comparative genomics of Botrytis spp.</title>
        <authorList>
            <person name="Valero-Jimenez C.A."/>
            <person name="Tapia P."/>
            <person name="Veloso J."/>
            <person name="Silva-Moreno E."/>
            <person name="Staats M."/>
            <person name="Valdes J.H."/>
            <person name="Van Kan J.A.L."/>
        </authorList>
    </citation>
    <scope>NUCLEOTIDE SEQUENCE [LARGE SCALE GENOMIC DNA]</scope>
    <source>
        <strain evidence="1 2">MUCL3349</strain>
    </source>
</reference>
<organism evidence="1 2">
    <name type="scientific">Botrytis porri</name>
    <dbReference type="NCBI Taxonomy" id="87229"/>
    <lineage>
        <taxon>Eukaryota</taxon>
        <taxon>Fungi</taxon>
        <taxon>Dikarya</taxon>
        <taxon>Ascomycota</taxon>
        <taxon>Pezizomycotina</taxon>
        <taxon>Leotiomycetes</taxon>
        <taxon>Helotiales</taxon>
        <taxon>Sclerotiniaceae</taxon>
        <taxon>Botrytis</taxon>
    </lineage>
</organism>
<evidence type="ECO:0000313" key="2">
    <source>
        <dbReference type="Proteomes" id="UP000297280"/>
    </source>
</evidence>
<keyword evidence="2" id="KW-1185">Reference proteome</keyword>
<dbReference type="Proteomes" id="UP000297280">
    <property type="component" value="Unassembled WGS sequence"/>
</dbReference>
<gene>
    <name evidence="1" type="ORF">BPOR_0067g00270</name>
</gene>
<comment type="caution">
    <text evidence="1">The sequence shown here is derived from an EMBL/GenBank/DDBJ whole genome shotgun (WGS) entry which is preliminary data.</text>
</comment>
<dbReference type="AlphaFoldDB" id="A0A4Z1L0N6"/>
<name>A0A4Z1L0N6_9HELO</name>